<keyword evidence="3 6" id="KW-0812">Transmembrane</keyword>
<sequence>MAKVLPCAVRIVKGDHGKYTSGWLSAMNSSPGVESIPGHAGRVQSTRLEQTEKLTAPDRVVGVRRGAALIACALTFGLVQLDATIVQVSLDSLRTDLGGGIGAAQWVIDGYAVPFAACMLAAGALGDRFGHRRGCLVGFVIFGLASILAAVSGSWALLITARALQGVGAAVMLPASLAIISRLYSEPRSRSRALGVWGGVATTGFAAGPALGGLLITHFGWPSIFWINVPAAAVIATTIGILAPTDVTGLHRIHALSTVLGMIGLAGLTGTVIEAGQGELIMAAGLSAITVIAGCAFVRTERRTARGHRRSRPPEPLIPPGLLRPPAFRWALLTGLCFNLAMYGALLCVSLTLQSSYDFSVLQGGLAVLPMALVVSIGATGSGYLAARVGPRPPMIAGFTSAAIGSAVIAVGGWAASPTMIIAGLTVVGLCSLAMPAMTSVALNSAPIEHAGLAGGALNTTRQLGGAIGVALLGAILNVGGARFGFVEALLLAAIVCAVALLSTVRATTSTGAGHDR</sequence>
<dbReference type="PANTHER" id="PTHR42718">
    <property type="entry name" value="MAJOR FACILITATOR SUPERFAMILY MULTIDRUG TRANSPORTER MFSC"/>
    <property type="match status" value="1"/>
</dbReference>
<feature type="transmembrane region" description="Helical" evidence="6">
    <location>
        <begin position="163"/>
        <end position="184"/>
    </location>
</feature>
<evidence type="ECO:0000313" key="9">
    <source>
        <dbReference type="Proteomes" id="UP000319263"/>
    </source>
</evidence>
<dbReference type="EMBL" id="CP041692">
    <property type="protein sequence ID" value="QDP96109.1"/>
    <property type="molecule type" value="Genomic_DNA"/>
</dbReference>
<feature type="transmembrane region" description="Helical" evidence="6">
    <location>
        <begin position="280"/>
        <end position="300"/>
    </location>
</feature>
<dbReference type="CDD" id="cd17321">
    <property type="entry name" value="MFS_MMR_MDR_like"/>
    <property type="match status" value="1"/>
</dbReference>
<dbReference type="KEGG" id="mik:FOE78_09535"/>
<evidence type="ECO:0000256" key="1">
    <source>
        <dbReference type="ARBA" id="ARBA00004651"/>
    </source>
</evidence>
<evidence type="ECO:0000256" key="4">
    <source>
        <dbReference type="ARBA" id="ARBA00022989"/>
    </source>
</evidence>
<feature type="transmembrane region" description="Helical" evidence="6">
    <location>
        <begin position="365"/>
        <end position="387"/>
    </location>
</feature>
<dbReference type="AlphaFoldDB" id="A0A516PY57"/>
<dbReference type="OrthoDB" id="7375466at2"/>
<dbReference type="PROSITE" id="PS50850">
    <property type="entry name" value="MFS"/>
    <property type="match status" value="1"/>
</dbReference>
<protein>
    <submittedName>
        <fullName evidence="8">MFS transporter</fullName>
    </submittedName>
</protein>
<feature type="transmembrane region" description="Helical" evidence="6">
    <location>
        <begin position="67"/>
        <end position="86"/>
    </location>
</feature>
<dbReference type="GO" id="GO:0005886">
    <property type="term" value="C:plasma membrane"/>
    <property type="evidence" value="ECO:0007669"/>
    <property type="project" value="UniProtKB-SubCell"/>
</dbReference>
<dbReference type="Proteomes" id="UP000319263">
    <property type="component" value="Chromosome"/>
</dbReference>
<feature type="transmembrane region" description="Helical" evidence="6">
    <location>
        <begin position="196"/>
        <end position="217"/>
    </location>
</feature>
<dbReference type="PRINTS" id="PR01036">
    <property type="entry name" value="TCRTETB"/>
</dbReference>
<evidence type="ECO:0000256" key="5">
    <source>
        <dbReference type="ARBA" id="ARBA00023136"/>
    </source>
</evidence>
<feature type="transmembrane region" description="Helical" evidence="6">
    <location>
        <begin position="394"/>
        <end position="415"/>
    </location>
</feature>
<keyword evidence="4 6" id="KW-1133">Transmembrane helix</keyword>
<feature type="transmembrane region" description="Helical" evidence="6">
    <location>
        <begin position="421"/>
        <end position="443"/>
    </location>
</feature>
<dbReference type="SUPFAM" id="SSF103473">
    <property type="entry name" value="MFS general substrate transporter"/>
    <property type="match status" value="1"/>
</dbReference>
<dbReference type="InterPro" id="IPR011701">
    <property type="entry name" value="MFS"/>
</dbReference>
<name>A0A516PY57_9ACTN</name>
<feature type="transmembrane region" description="Helical" evidence="6">
    <location>
        <begin position="330"/>
        <end position="353"/>
    </location>
</feature>
<dbReference type="InterPro" id="IPR036259">
    <property type="entry name" value="MFS_trans_sf"/>
</dbReference>
<keyword evidence="5 6" id="KW-0472">Membrane</keyword>
<evidence type="ECO:0000256" key="3">
    <source>
        <dbReference type="ARBA" id="ARBA00022692"/>
    </source>
</evidence>
<accession>A0A516PY57</accession>
<evidence type="ECO:0000259" key="7">
    <source>
        <dbReference type="PROSITE" id="PS50850"/>
    </source>
</evidence>
<keyword evidence="2" id="KW-0813">Transport</keyword>
<dbReference type="GO" id="GO:0022857">
    <property type="term" value="F:transmembrane transporter activity"/>
    <property type="evidence" value="ECO:0007669"/>
    <property type="project" value="InterPro"/>
</dbReference>
<feature type="transmembrane region" description="Helical" evidence="6">
    <location>
        <begin position="223"/>
        <end position="243"/>
    </location>
</feature>
<feature type="transmembrane region" description="Helical" evidence="6">
    <location>
        <begin position="137"/>
        <end position="157"/>
    </location>
</feature>
<dbReference type="PANTHER" id="PTHR42718:SF9">
    <property type="entry name" value="MAJOR FACILITATOR SUPERFAMILY MULTIDRUG TRANSPORTER MFSC"/>
    <property type="match status" value="1"/>
</dbReference>
<feature type="transmembrane region" description="Helical" evidence="6">
    <location>
        <begin position="106"/>
        <end position="125"/>
    </location>
</feature>
<dbReference type="Pfam" id="PF07690">
    <property type="entry name" value="MFS_1"/>
    <property type="match status" value="2"/>
</dbReference>
<gene>
    <name evidence="8" type="ORF">FOE78_09535</name>
</gene>
<feature type="transmembrane region" description="Helical" evidence="6">
    <location>
        <begin position="490"/>
        <end position="509"/>
    </location>
</feature>
<evidence type="ECO:0000313" key="8">
    <source>
        <dbReference type="EMBL" id="QDP96109.1"/>
    </source>
</evidence>
<keyword evidence="9" id="KW-1185">Reference proteome</keyword>
<organism evidence="8 9">
    <name type="scientific">Microlunatus elymi</name>
    <dbReference type="NCBI Taxonomy" id="2596828"/>
    <lineage>
        <taxon>Bacteria</taxon>
        <taxon>Bacillati</taxon>
        <taxon>Actinomycetota</taxon>
        <taxon>Actinomycetes</taxon>
        <taxon>Propionibacteriales</taxon>
        <taxon>Propionibacteriaceae</taxon>
        <taxon>Microlunatus</taxon>
    </lineage>
</organism>
<feature type="transmembrane region" description="Helical" evidence="6">
    <location>
        <begin position="464"/>
        <end position="484"/>
    </location>
</feature>
<feature type="transmembrane region" description="Helical" evidence="6">
    <location>
        <begin position="255"/>
        <end position="274"/>
    </location>
</feature>
<feature type="domain" description="Major facilitator superfamily (MFS) profile" evidence="7">
    <location>
        <begin position="68"/>
        <end position="512"/>
    </location>
</feature>
<dbReference type="InterPro" id="IPR020846">
    <property type="entry name" value="MFS_dom"/>
</dbReference>
<reference evidence="8 9" key="1">
    <citation type="submission" date="2019-07" db="EMBL/GenBank/DDBJ databases">
        <title>Microlunatus dokdonensis sp. nov. isolated from the rhizospheric soil of the wild plant Elymus tsukushiensis.</title>
        <authorList>
            <person name="Ghim S.-Y."/>
            <person name="Hwang Y.-J."/>
            <person name="Son J.-S."/>
            <person name="Shin J.-H."/>
        </authorList>
    </citation>
    <scope>NUCLEOTIDE SEQUENCE [LARGE SCALE GENOMIC DNA]</scope>
    <source>
        <strain evidence="8 9">KUDC0627</strain>
    </source>
</reference>
<dbReference type="Gene3D" id="1.20.1720.10">
    <property type="entry name" value="Multidrug resistance protein D"/>
    <property type="match status" value="1"/>
</dbReference>
<evidence type="ECO:0000256" key="6">
    <source>
        <dbReference type="SAM" id="Phobius"/>
    </source>
</evidence>
<evidence type="ECO:0000256" key="2">
    <source>
        <dbReference type="ARBA" id="ARBA00022448"/>
    </source>
</evidence>
<proteinExistence type="predicted"/>
<comment type="subcellular location">
    <subcellularLocation>
        <location evidence="1">Cell membrane</location>
        <topology evidence="1">Multi-pass membrane protein</topology>
    </subcellularLocation>
</comment>
<dbReference type="Gene3D" id="1.20.1250.20">
    <property type="entry name" value="MFS general substrate transporter like domains"/>
    <property type="match status" value="1"/>
</dbReference>